<proteinExistence type="predicted"/>
<comment type="caution">
    <text evidence="2">The sequence shown here is derived from an EMBL/GenBank/DDBJ whole genome shotgun (WGS) entry which is preliminary data.</text>
</comment>
<feature type="compositionally biased region" description="Polar residues" evidence="1">
    <location>
        <begin position="50"/>
        <end position="59"/>
    </location>
</feature>
<name>A0AA39HF44_9BILA</name>
<organism evidence="2 3">
    <name type="scientific">Steinernema hermaphroditum</name>
    <dbReference type="NCBI Taxonomy" id="289476"/>
    <lineage>
        <taxon>Eukaryota</taxon>
        <taxon>Metazoa</taxon>
        <taxon>Ecdysozoa</taxon>
        <taxon>Nematoda</taxon>
        <taxon>Chromadorea</taxon>
        <taxon>Rhabditida</taxon>
        <taxon>Tylenchina</taxon>
        <taxon>Panagrolaimomorpha</taxon>
        <taxon>Strongyloidoidea</taxon>
        <taxon>Steinernematidae</taxon>
        <taxon>Steinernema</taxon>
    </lineage>
</organism>
<evidence type="ECO:0000313" key="2">
    <source>
        <dbReference type="EMBL" id="KAK0404706.1"/>
    </source>
</evidence>
<reference evidence="2" key="1">
    <citation type="submission" date="2023-06" db="EMBL/GenBank/DDBJ databases">
        <title>Genomic analysis of the entomopathogenic nematode Steinernema hermaphroditum.</title>
        <authorList>
            <person name="Schwarz E.M."/>
            <person name="Heppert J.K."/>
            <person name="Baniya A."/>
            <person name="Schwartz H.T."/>
            <person name="Tan C.-H."/>
            <person name="Antoshechkin I."/>
            <person name="Sternberg P.W."/>
            <person name="Goodrich-Blair H."/>
            <person name="Dillman A.R."/>
        </authorList>
    </citation>
    <scope>NUCLEOTIDE SEQUENCE</scope>
    <source>
        <strain evidence="2">PS9179</strain>
        <tissue evidence="2">Whole animal</tissue>
    </source>
</reference>
<gene>
    <name evidence="2" type="ORF">QR680_017587</name>
</gene>
<evidence type="ECO:0000313" key="3">
    <source>
        <dbReference type="Proteomes" id="UP001175271"/>
    </source>
</evidence>
<accession>A0AA39HF44</accession>
<feature type="region of interest" description="Disordered" evidence="1">
    <location>
        <begin position="50"/>
        <end position="112"/>
    </location>
</feature>
<sequence length="204" mass="22969">MFGIGADSQKIRRSADVESAIEKCADVIPDALSLRKMHVETAWNSVRNLGVRQNTAKNTEVTHEKTPSEARRSDRDVLLDPEPEKAEESKVSLHQEQKRFSTGEKGPEKKSLSGERTLVRMQIMANRRRRGDHRVDSCHLDDSESAITGAYRPFSPIFLCVDRSQHRLGLVTCLPIEVDSTPFKKVAKTDSFPRLLPKATSFIL</sequence>
<dbReference type="EMBL" id="JAUCMV010000004">
    <property type="protein sequence ID" value="KAK0404706.1"/>
    <property type="molecule type" value="Genomic_DNA"/>
</dbReference>
<feature type="compositionally biased region" description="Basic and acidic residues" evidence="1">
    <location>
        <begin position="60"/>
        <end position="112"/>
    </location>
</feature>
<dbReference type="AlphaFoldDB" id="A0AA39HF44"/>
<evidence type="ECO:0000256" key="1">
    <source>
        <dbReference type="SAM" id="MobiDB-lite"/>
    </source>
</evidence>
<keyword evidence="3" id="KW-1185">Reference proteome</keyword>
<protein>
    <submittedName>
        <fullName evidence="2">Uncharacterized protein</fullName>
    </submittedName>
</protein>
<dbReference type="Proteomes" id="UP001175271">
    <property type="component" value="Unassembled WGS sequence"/>
</dbReference>